<name>A0ABD6ATY5_9EURY</name>
<dbReference type="Proteomes" id="UP001597187">
    <property type="component" value="Unassembled WGS sequence"/>
</dbReference>
<keyword evidence="3" id="KW-0012">Acyltransferase</keyword>
<dbReference type="SUPFAM" id="SSF55729">
    <property type="entry name" value="Acyl-CoA N-acyltransferases (Nat)"/>
    <property type="match status" value="1"/>
</dbReference>
<evidence type="ECO:0000256" key="1">
    <source>
        <dbReference type="SAM" id="MobiDB-lite"/>
    </source>
</evidence>
<dbReference type="EC" id="2.3.-.-" evidence="3"/>
<dbReference type="InterPro" id="IPR000182">
    <property type="entry name" value="GNAT_dom"/>
</dbReference>
<dbReference type="Gene3D" id="3.40.630.30">
    <property type="match status" value="1"/>
</dbReference>
<keyword evidence="3" id="KW-0808">Transferase</keyword>
<feature type="compositionally biased region" description="Basic and acidic residues" evidence="1">
    <location>
        <begin position="14"/>
        <end position="28"/>
    </location>
</feature>
<evidence type="ECO:0000313" key="3">
    <source>
        <dbReference type="EMBL" id="MFD1513005.1"/>
    </source>
</evidence>
<dbReference type="InterPro" id="IPR050276">
    <property type="entry name" value="MshD_Acetyltransferase"/>
</dbReference>
<feature type="region of interest" description="Disordered" evidence="1">
    <location>
        <begin position="1"/>
        <end position="28"/>
    </location>
</feature>
<evidence type="ECO:0000313" key="4">
    <source>
        <dbReference type="Proteomes" id="UP001597187"/>
    </source>
</evidence>
<gene>
    <name evidence="3" type="ORF">ACFSBT_06895</name>
</gene>
<protein>
    <submittedName>
        <fullName evidence="3">GNAT family N-acetyltransferase</fullName>
        <ecNumber evidence="3">2.3.-.-</ecNumber>
    </submittedName>
</protein>
<proteinExistence type="predicted"/>
<feature type="domain" description="N-acetyltransferase" evidence="2">
    <location>
        <begin position="30"/>
        <end position="189"/>
    </location>
</feature>
<dbReference type="EMBL" id="JBHUDC010000003">
    <property type="protein sequence ID" value="MFD1513005.1"/>
    <property type="molecule type" value="Genomic_DNA"/>
</dbReference>
<sequence>MSPDRLYPDDPAEAFDRPPVEFDDREGRPVTIQRYDGSEDGFESLVEMYVAFDPEDRAQGIPPTGEQQVRDWLDHILTDDCVNVVAVLEDGRRIGHATLVPDVPESRRDAGDGSEAYELAIFVLAAYQGAGIGTRLIRALLGAGQESELERVWLTVERWNHPAVALYKKVGFETSRTESFELEMSLRLR</sequence>
<keyword evidence="4" id="KW-1185">Reference proteome</keyword>
<dbReference type="GO" id="GO:0016746">
    <property type="term" value="F:acyltransferase activity"/>
    <property type="evidence" value="ECO:0007669"/>
    <property type="project" value="UniProtKB-KW"/>
</dbReference>
<comment type="caution">
    <text evidence="3">The sequence shown here is derived from an EMBL/GenBank/DDBJ whole genome shotgun (WGS) entry which is preliminary data.</text>
</comment>
<reference evidence="3 4" key="1">
    <citation type="journal article" date="2019" name="Int. J. Syst. Evol. Microbiol.">
        <title>The Global Catalogue of Microorganisms (GCM) 10K type strain sequencing project: providing services to taxonomists for standard genome sequencing and annotation.</title>
        <authorList>
            <consortium name="The Broad Institute Genomics Platform"/>
            <consortium name="The Broad Institute Genome Sequencing Center for Infectious Disease"/>
            <person name="Wu L."/>
            <person name="Ma J."/>
        </authorList>
    </citation>
    <scope>NUCLEOTIDE SEQUENCE [LARGE SCALE GENOMIC DNA]</scope>
    <source>
        <strain evidence="3 4">CGMCC 1.12563</strain>
    </source>
</reference>
<dbReference type="Pfam" id="PF00583">
    <property type="entry name" value="Acetyltransf_1"/>
    <property type="match status" value="1"/>
</dbReference>
<dbReference type="PROSITE" id="PS51186">
    <property type="entry name" value="GNAT"/>
    <property type="match status" value="1"/>
</dbReference>
<dbReference type="PANTHER" id="PTHR43617:SF34">
    <property type="entry name" value="PUTATIVE-RELATED"/>
    <property type="match status" value="1"/>
</dbReference>
<accession>A0ABD6ATY5</accession>
<dbReference type="CDD" id="cd04301">
    <property type="entry name" value="NAT_SF"/>
    <property type="match status" value="1"/>
</dbReference>
<organism evidence="3 4">
    <name type="scientific">Halomarina rubra</name>
    <dbReference type="NCBI Taxonomy" id="2071873"/>
    <lineage>
        <taxon>Archaea</taxon>
        <taxon>Methanobacteriati</taxon>
        <taxon>Methanobacteriota</taxon>
        <taxon>Stenosarchaea group</taxon>
        <taxon>Halobacteria</taxon>
        <taxon>Halobacteriales</taxon>
        <taxon>Natronomonadaceae</taxon>
        <taxon>Halomarina</taxon>
    </lineage>
</organism>
<dbReference type="AlphaFoldDB" id="A0ABD6ATY5"/>
<evidence type="ECO:0000259" key="2">
    <source>
        <dbReference type="PROSITE" id="PS51186"/>
    </source>
</evidence>
<dbReference type="InterPro" id="IPR016181">
    <property type="entry name" value="Acyl_CoA_acyltransferase"/>
</dbReference>
<dbReference type="RefSeq" id="WP_250872977.1">
    <property type="nucleotide sequence ID" value="NZ_JALXFV010000003.1"/>
</dbReference>
<dbReference type="PANTHER" id="PTHR43617">
    <property type="entry name" value="L-AMINO ACID N-ACETYLTRANSFERASE"/>
    <property type="match status" value="1"/>
</dbReference>